<organism evidence="2 3">
    <name type="scientific">Pedococcus bigeumensis</name>
    <dbReference type="NCBI Taxonomy" id="433644"/>
    <lineage>
        <taxon>Bacteria</taxon>
        <taxon>Bacillati</taxon>
        <taxon>Actinomycetota</taxon>
        <taxon>Actinomycetes</taxon>
        <taxon>Micrococcales</taxon>
        <taxon>Intrasporangiaceae</taxon>
        <taxon>Pedococcus</taxon>
    </lineage>
</organism>
<keyword evidence="3" id="KW-1185">Reference proteome</keyword>
<dbReference type="PANTHER" id="PTHR39203:SF1">
    <property type="entry name" value="CYTOPLASMIC PROTEIN"/>
    <property type="match status" value="1"/>
</dbReference>
<dbReference type="SMART" id="SM01022">
    <property type="entry name" value="ASCH"/>
    <property type="match status" value="1"/>
</dbReference>
<protein>
    <submittedName>
        <fullName evidence="2">ASCH domain-containing protein</fullName>
    </submittedName>
</protein>
<gene>
    <name evidence="2" type="ORF">EAH86_02620</name>
</gene>
<accession>A0A502D1G9</accession>
<proteinExistence type="predicted"/>
<evidence type="ECO:0000313" key="2">
    <source>
        <dbReference type="EMBL" id="TPG19397.1"/>
    </source>
</evidence>
<dbReference type="InterPro" id="IPR015947">
    <property type="entry name" value="PUA-like_sf"/>
</dbReference>
<dbReference type="AlphaFoldDB" id="A0A502D1G9"/>
<evidence type="ECO:0000259" key="1">
    <source>
        <dbReference type="SMART" id="SM01022"/>
    </source>
</evidence>
<dbReference type="Pfam" id="PF04266">
    <property type="entry name" value="ASCH"/>
    <property type="match status" value="1"/>
</dbReference>
<dbReference type="PANTHER" id="PTHR39203">
    <property type="entry name" value="CYTOPLASMIC PROTEIN-RELATED"/>
    <property type="match status" value="1"/>
</dbReference>
<feature type="domain" description="ASCH" evidence="1">
    <location>
        <begin position="36"/>
        <end position="158"/>
    </location>
</feature>
<evidence type="ECO:0000313" key="3">
    <source>
        <dbReference type="Proteomes" id="UP000317722"/>
    </source>
</evidence>
<name>A0A502D1G9_9MICO</name>
<dbReference type="OrthoDB" id="9807542at2"/>
<dbReference type="CDD" id="cd06553">
    <property type="entry name" value="ASCH_Ef3133_like"/>
    <property type="match status" value="1"/>
</dbReference>
<sequence>MSEQVPIDREAGLRMYADFLRAHPDVPPQPDVEVVCFGDRPDLADELGGFIVDGFKRATASLVAGYVAAGEPLPPLGAYWVCCDGSGQPRAILRTTELRLGPFRSVDTQFAWDEGEYDRTLQTWLAGHRSAYERQCARLGIEFSEDLEVCFERFVLVWPPDLAD</sequence>
<dbReference type="Gene3D" id="3.10.400.10">
    <property type="entry name" value="Sulfate adenylyltransferase"/>
    <property type="match status" value="1"/>
</dbReference>
<dbReference type="EMBL" id="RCZM01000001">
    <property type="protein sequence ID" value="TPG19397.1"/>
    <property type="molecule type" value="Genomic_DNA"/>
</dbReference>
<dbReference type="InterPro" id="IPR009326">
    <property type="entry name" value="DUF984"/>
</dbReference>
<reference evidence="2 3" key="1">
    <citation type="journal article" date="2019" name="Environ. Microbiol.">
        <title>Species interactions and distinct microbial communities in high Arctic permafrost affected cryosols are associated with the CH4 and CO2 gas fluxes.</title>
        <authorList>
            <person name="Altshuler I."/>
            <person name="Hamel J."/>
            <person name="Turney S."/>
            <person name="Magnuson E."/>
            <person name="Levesque R."/>
            <person name="Greer C."/>
            <person name="Whyte L.G."/>
        </authorList>
    </citation>
    <scope>NUCLEOTIDE SEQUENCE [LARGE SCALE GENOMIC DNA]</scope>
    <source>
        <strain evidence="2 3">S9.3A</strain>
    </source>
</reference>
<dbReference type="RefSeq" id="WP_140737044.1">
    <property type="nucleotide sequence ID" value="NZ_RCZM01000001.1"/>
</dbReference>
<comment type="caution">
    <text evidence="2">The sequence shown here is derived from an EMBL/GenBank/DDBJ whole genome shotgun (WGS) entry which is preliminary data.</text>
</comment>
<dbReference type="Proteomes" id="UP000317722">
    <property type="component" value="Unassembled WGS sequence"/>
</dbReference>
<dbReference type="SUPFAM" id="SSF88697">
    <property type="entry name" value="PUA domain-like"/>
    <property type="match status" value="1"/>
</dbReference>
<dbReference type="InterPro" id="IPR007374">
    <property type="entry name" value="ASCH_domain"/>
</dbReference>